<keyword evidence="2" id="KW-0645">Protease</keyword>
<feature type="non-terminal residue" evidence="2">
    <location>
        <position position="147"/>
    </location>
</feature>
<dbReference type="PANTHER" id="PTHR43763">
    <property type="entry name" value="XAA-PRO AMINOPEPTIDASE 1"/>
    <property type="match status" value="1"/>
</dbReference>
<dbReference type="InterPro" id="IPR000587">
    <property type="entry name" value="Creatinase_N"/>
</dbReference>
<dbReference type="SUPFAM" id="SSF53092">
    <property type="entry name" value="Creatinase/prolidase N-terminal domain"/>
    <property type="match status" value="1"/>
</dbReference>
<name>A0ABV1DDL2_9FIRM</name>
<dbReference type="Gene3D" id="3.40.350.10">
    <property type="entry name" value="Creatinase/prolidase N-terminal domain"/>
    <property type="match status" value="1"/>
</dbReference>
<dbReference type="PANTHER" id="PTHR43763:SF6">
    <property type="entry name" value="XAA-PRO AMINOPEPTIDASE 1"/>
    <property type="match status" value="1"/>
</dbReference>
<evidence type="ECO:0000313" key="2">
    <source>
        <dbReference type="EMBL" id="MEQ2427833.1"/>
    </source>
</evidence>
<dbReference type="InterPro" id="IPR029149">
    <property type="entry name" value="Creatin/AminoP/Spt16_N"/>
</dbReference>
<organism evidence="2 3">
    <name type="scientific">Enterocloster hominis</name>
    <name type="common">ex Hitch et al. 2024</name>
    <dbReference type="NCBI Taxonomy" id="1917870"/>
    <lineage>
        <taxon>Bacteria</taxon>
        <taxon>Bacillati</taxon>
        <taxon>Bacillota</taxon>
        <taxon>Clostridia</taxon>
        <taxon>Lachnospirales</taxon>
        <taxon>Lachnospiraceae</taxon>
        <taxon>Enterocloster</taxon>
    </lineage>
</organism>
<accession>A0ABV1DDL2</accession>
<dbReference type="GO" id="GO:0004177">
    <property type="term" value="F:aminopeptidase activity"/>
    <property type="evidence" value="ECO:0007669"/>
    <property type="project" value="UniProtKB-KW"/>
</dbReference>
<proteinExistence type="predicted"/>
<keyword evidence="3" id="KW-1185">Reference proteome</keyword>
<protein>
    <submittedName>
        <fullName evidence="2">Aminopeptidase P family N-terminal domain-containing protein</fullName>
    </submittedName>
</protein>
<dbReference type="Proteomes" id="UP001454086">
    <property type="component" value="Unassembled WGS sequence"/>
</dbReference>
<gene>
    <name evidence="2" type="ORF">WMQ36_22985</name>
</gene>
<dbReference type="Pfam" id="PF01321">
    <property type="entry name" value="Creatinase_N"/>
    <property type="match status" value="1"/>
</dbReference>
<comment type="caution">
    <text evidence="2">The sequence shown here is derived from an EMBL/GenBank/DDBJ whole genome shotgun (WGS) entry which is preliminary data.</text>
</comment>
<evidence type="ECO:0000313" key="3">
    <source>
        <dbReference type="Proteomes" id="UP001454086"/>
    </source>
</evidence>
<dbReference type="RefSeq" id="WP_349118609.1">
    <property type="nucleotide sequence ID" value="NZ_JBBMFM010000130.1"/>
</dbReference>
<dbReference type="EMBL" id="JBBMFM010000130">
    <property type="protein sequence ID" value="MEQ2427833.1"/>
    <property type="molecule type" value="Genomic_DNA"/>
</dbReference>
<keyword evidence="2" id="KW-0031">Aminopeptidase</keyword>
<keyword evidence="2" id="KW-0378">Hydrolase</keyword>
<sequence length="147" mass="16332">MNVIQERLSALRALMKEQGMDAYLVPTADYHETEYVGEHFKCRKYITGFTGSSGTAVVTMDEACLWTDGRYFVQAAHELEGSSVTMMKMGHEGVPEVEEYLDQKLPAGGCLGFDGRVVNAAVGLNLEDMLEDRNIRISYGEDLIGRI</sequence>
<evidence type="ECO:0000259" key="1">
    <source>
        <dbReference type="Pfam" id="PF01321"/>
    </source>
</evidence>
<reference evidence="2 3" key="1">
    <citation type="submission" date="2024-03" db="EMBL/GenBank/DDBJ databases">
        <title>Human intestinal bacterial collection.</title>
        <authorList>
            <person name="Pauvert C."/>
            <person name="Hitch T.C.A."/>
            <person name="Clavel T."/>
        </authorList>
    </citation>
    <scope>NUCLEOTIDE SEQUENCE [LARGE SCALE GENOMIC DNA]</scope>
    <source>
        <strain evidence="2 3">CLA-SR-H021</strain>
    </source>
</reference>
<dbReference type="InterPro" id="IPR050422">
    <property type="entry name" value="X-Pro_aminopeptidase_P"/>
</dbReference>
<feature type="domain" description="Creatinase N-terminal" evidence="1">
    <location>
        <begin position="7"/>
        <end position="133"/>
    </location>
</feature>